<dbReference type="Proteomes" id="UP001530315">
    <property type="component" value="Unassembled WGS sequence"/>
</dbReference>
<proteinExistence type="predicted"/>
<gene>
    <name evidence="1" type="ORF">ACHAW5_006571</name>
</gene>
<evidence type="ECO:0000313" key="1">
    <source>
        <dbReference type="EMBL" id="KAL3789189.1"/>
    </source>
</evidence>
<name>A0ABD3PMC0_9STRA</name>
<dbReference type="AlphaFoldDB" id="A0ABD3PMC0"/>
<reference evidence="1 2" key="1">
    <citation type="submission" date="2024-10" db="EMBL/GenBank/DDBJ databases">
        <title>Updated reference genomes for cyclostephanoid diatoms.</title>
        <authorList>
            <person name="Roberts W.R."/>
            <person name="Alverson A.J."/>
        </authorList>
    </citation>
    <scope>NUCLEOTIDE SEQUENCE [LARGE SCALE GENOMIC DNA]</scope>
    <source>
        <strain evidence="1 2">AJA276-08</strain>
    </source>
</reference>
<organism evidence="1 2">
    <name type="scientific">Stephanodiscus triporus</name>
    <dbReference type="NCBI Taxonomy" id="2934178"/>
    <lineage>
        <taxon>Eukaryota</taxon>
        <taxon>Sar</taxon>
        <taxon>Stramenopiles</taxon>
        <taxon>Ochrophyta</taxon>
        <taxon>Bacillariophyta</taxon>
        <taxon>Coscinodiscophyceae</taxon>
        <taxon>Thalassiosirophycidae</taxon>
        <taxon>Stephanodiscales</taxon>
        <taxon>Stephanodiscaceae</taxon>
        <taxon>Stephanodiscus</taxon>
    </lineage>
</organism>
<accession>A0ABD3PMC0</accession>
<evidence type="ECO:0000313" key="2">
    <source>
        <dbReference type="Proteomes" id="UP001530315"/>
    </source>
</evidence>
<feature type="non-terminal residue" evidence="1">
    <location>
        <position position="58"/>
    </location>
</feature>
<sequence>MEEEDGTCDEERRAARRFGVVGARLKNAEERICLIEDELRRTRIEAERYRGGWLRMSS</sequence>
<protein>
    <submittedName>
        <fullName evidence="1">Uncharacterized protein</fullName>
    </submittedName>
</protein>
<comment type="caution">
    <text evidence="1">The sequence shown here is derived from an EMBL/GenBank/DDBJ whole genome shotgun (WGS) entry which is preliminary data.</text>
</comment>
<keyword evidence="2" id="KW-1185">Reference proteome</keyword>
<dbReference type="EMBL" id="JALLAZ020000695">
    <property type="protein sequence ID" value="KAL3789189.1"/>
    <property type="molecule type" value="Genomic_DNA"/>
</dbReference>